<keyword evidence="3" id="KW-1185">Reference proteome</keyword>
<proteinExistence type="predicted"/>
<feature type="compositionally biased region" description="Low complexity" evidence="1">
    <location>
        <begin position="167"/>
        <end position="182"/>
    </location>
</feature>
<organism evidence="2">
    <name type="scientific">Oppiella nova</name>
    <dbReference type="NCBI Taxonomy" id="334625"/>
    <lineage>
        <taxon>Eukaryota</taxon>
        <taxon>Metazoa</taxon>
        <taxon>Ecdysozoa</taxon>
        <taxon>Arthropoda</taxon>
        <taxon>Chelicerata</taxon>
        <taxon>Arachnida</taxon>
        <taxon>Acari</taxon>
        <taxon>Acariformes</taxon>
        <taxon>Sarcoptiformes</taxon>
        <taxon>Oribatida</taxon>
        <taxon>Brachypylina</taxon>
        <taxon>Oppioidea</taxon>
        <taxon>Oppiidae</taxon>
        <taxon>Oppiella</taxon>
    </lineage>
</organism>
<dbReference type="Proteomes" id="UP000728032">
    <property type="component" value="Unassembled WGS sequence"/>
</dbReference>
<evidence type="ECO:0000313" key="2">
    <source>
        <dbReference type="EMBL" id="CAD7661207.1"/>
    </source>
</evidence>
<evidence type="ECO:0000313" key="3">
    <source>
        <dbReference type="Proteomes" id="UP000728032"/>
    </source>
</evidence>
<dbReference type="OrthoDB" id="6514840at2759"/>
<dbReference type="EMBL" id="OC937613">
    <property type="protein sequence ID" value="CAD7661207.1"/>
    <property type="molecule type" value="Genomic_DNA"/>
</dbReference>
<sequence length="192" mass="21020">MIVVIIVTSPQYTNCLFFYPFFRRGGGRLRQPRQNLARGVREAIFAVNAFCDDNCATDDQQAQVVNCIQNGINTNQQIVNILRGCTPGGNISCNRGQRGQMNRCLIGRTIGRRNLMNRRLQRCFRNSVSLATIDCLVNRYRILRNLLPIPPGPAGPVQSGGGGGGAARAPAFKAPKPTTPSKSSKKTQKSSK</sequence>
<feature type="region of interest" description="Disordered" evidence="1">
    <location>
        <begin position="151"/>
        <end position="192"/>
    </location>
</feature>
<protein>
    <submittedName>
        <fullName evidence="2">Uncharacterized protein</fullName>
    </submittedName>
</protein>
<reference evidence="2" key="1">
    <citation type="submission" date="2020-11" db="EMBL/GenBank/DDBJ databases">
        <authorList>
            <person name="Tran Van P."/>
        </authorList>
    </citation>
    <scope>NUCLEOTIDE SEQUENCE</scope>
</reference>
<evidence type="ECO:0000256" key="1">
    <source>
        <dbReference type="SAM" id="MobiDB-lite"/>
    </source>
</evidence>
<feature type="non-terminal residue" evidence="2">
    <location>
        <position position="192"/>
    </location>
</feature>
<dbReference type="AlphaFoldDB" id="A0A7R9QY34"/>
<feature type="compositionally biased region" description="Basic residues" evidence="1">
    <location>
        <begin position="183"/>
        <end position="192"/>
    </location>
</feature>
<gene>
    <name evidence="2" type="ORF">ONB1V03_LOCUS17768</name>
</gene>
<name>A0A7R9QY34_9ACAR</name>
<dbReference type="EMBL" id="CAJPVJ010022788">
    <property type="protein sequence ID" value="CAG2178343.1"/>
    <property type="molecule type" value="Genomic_DNA"/>
</dbReference>
<accession>A0A7R9QY34</accession>